<comment type="subcellular location">
    <subcellularLocation>
        <location evidence="1">Mitochondrion outer membrane</location>
        <topology evidence="1">Single-pass membrane protein</topology>
    </subcellularLocation>
</comment>
<gene>
    <name evidence="11" type="ORF">CXQ87_002835</name>
</gene>
<reference evidence="11 12" key="1">
    <citation type="submission" date="2017-12" db="EMBL/GenBank/DDBJ databases">
        <title>Genome Sequence of the Amphotericin B-resistant Candida duobushaemulonii strain, B09383.</title>
        <authorList>
            <person name="Chow N.A."/>
            <person name="Gade L."/>
            <person name="Batra D."/>
            <person name="Rowe L.A."/>
            <person name="Loparev V.N."/>
            <person name="Litvintseva A.P."/>
        </authorList>
    </citation>
    <scope>NUCLEOTIDE SEQUENCE [LARGE SCALE GENOMIC DNA]</scope>
    <source>
        <strain evidence="11 12">B09383</strain>
    </source>
</reference>
<dbReference type="VEuPathDB" id="FungiDB:CXQ87_002835"/>
<dbReference type="GO" id="GO:0006605">
    <property type="term" value="P:protein targeting"/>
    <property type="evidence" value="ECO:0007669"/>
    <property type="project" value="InterPro"/>
</dbReference>
<dbReference type="Pfam" id="PF02064">
    <property type="entry name" value="MAS20"/>
    <property type="match status" value="1"/>
</dbReference>
<dbReference type="GO" id="GO:0030150">
    <property type="term" value="P:protein import into mitochondrial matrix"/>
    <property type="evidence" value="ECO:0007669"/>
    <property type="project" value="TreeGrafter"/>
</dbReference>
<dbReference type="InterPro" id="IPR023392">
    <property type="entry name" value="Tom20_dom_sf"/>
</dbReference>
<dbReference type="PANTHER" id="PTHR12430">
    <property type="entry name" value="MITOCHONDRIAL IMPORT RECEPTOR SUBUNIT TOM20"/>
    <property type="match status" value="1"/>
</dbReference>
<dbReference type="GeneID" id="37002835"/>
<evidence type="ECO:0000256" key="10">
    <source>
        <dbReference type="PIRNR" id="PIRNR037707"/>
    </source>
</evidence>
<evidence type="ECO:0000313" key="11">
    <source>
        <dbReference type="EMBL" id="PVH14688.1"/>
    </source>
</evidence>
<evidence type="ECO:0000256" key="5">
    <source>
        <dbReference type="ARBA" id="ARBA00022787"/>
    </source>
</evidence>
<accession>A0A2V1A9T9</accession>
<dbReference type="GO" id="GO:0006886">
    <property type="term" value="P:intracellular protein transport"/>
    <property type="evidence" value="ECO:0007669"/>
    <property type="project" value="InterPro"/>
</dbReference>
<dbReference type="PRINTS" id="PR00351">
    <property type="entry name" value="OM20RECEPTOR"/>
</dbReference>
<evidence type="ECO:0000256" key="2">
    <source>
        <dbReference type="ARBA" id="ARBA00005792"/>
    </source>
</evidence>
<evidence type="ECO:0000256" key="6">
    <source>
        <dbReference type="ARBA" id="ARBA00022927"/>
    </source>
</evidence>
<dbReference type="GO" id="GO:0008320">
    <property type="term" value="F:protein transmembrane transporter activity"/>
    <property type="evidence" value="ECO:0007669"/>
    <property type="project" value="TreeGrafter"/>
</dbReference>
<organism evidence="11 12">
    <name type="scientific">Candidozyma duobushaemuli</name>
    <dbReference type="NCBI Taxonomy" id="1231522"/>
    <lineage>
        <taxon>Eukaryota</taxon>
        <taxon>Fungi</taxon>
        <taxon>Dikarya</taxon>
        <taxon>Ascomycota</taxon>
        <taxon>Saccharomycotina</taxon>
        <taxon>Pichiomycetes</taxon>
        <taxon>Metschnikowiaceae</taxon>
        <taxon>Candidozyma</taxon>
    </lineage>
</organism>
<dbReference type="EMBL" id="PKFP01000001">
    <property type="protein sequence ID" value="PVH14688.1"/>
    <property type="molecule type" value="Genomic_DNA"/>
</dbReference>
<evidence type="ECO:0000256" key="4">
    <source>
        <dbReference type="ARBA" id="ARBA00022692"/>
    </source>
</evidence>
<keyword evidence="6" id="KW-0653">Protein transport</keyword>
<proteinExistence type="inferred from homology"/>
<evidence type="ECO:0000256" key="1">
    <source>
        <dbReference type="ARBA" id="ARBA00004572"/>
    </source>
</evidence>
<dbReference type="InterPro" id="IPR002056">
    <property type="entry name" value="MAS20"/>
</dbReference>
<dbReference type="PANTHER" id="PTHR12430:SF0">
    <property type="entry name" value="TRANSLOCASE OF OUTER MITOCHONDRIAL MEMBRANE 20"/>
    <property type="match status" value="1"/>
</dbReference>
<comment type="caution">
    <text evidence="11">The sequence shown here is derived from an EMBL/GenBank/DDBJ whole genome shotgun (WGS) entry which is preliminary data.</text>
</comment>
<dbReference type="SUPFAM" id="SSF47157">
    <property type="entry name" value="Mitochondrial import receptor subunit Tom20"/>
    <property type="match status" value="1"/>
</dbReference>
<evidence type="ECO:0000256" key="3">
    <source>
        <dbReference type="ARBA" id="ARBA00022448"/>
    </source>
</evidence>
<evidence type="ECO:0008006" key="13">
    <source>
        <dbReference type="Google" id="ProtNLM"/>
    </source>
</evidence>
<dbReference type="Proteomes" id="UP000244406">
    <property type="component" value="Unassembled WGS sequence"/>
</dbReference>
<keyword evidence="4" id="KW-0812">Transmembrane</keyword>
<keyword evidence="12" id="KW-1185">Reference proteome</keyword>
<dbReference type="PIRSF" id="PIRSF037707">
    <property type="entry name" value="MAS20_rcpt"/>
    <property type="match status" value="1"/>
</dbReference>
<keyword evidence="8 10" id="KW-0496">Mitochondrion</keyword>
<evidence type="ECO:0000256" key="8">
    <source>
        <dbReference type="ARBA" id="ARBA00023128"/>
    </source>
</evidence>
<dbReference type="GO" id="GO:0005742">
    <property type="term" value="C:mitochondrial outer membrane translocase complex"/>
    <property type="evidence" value="ECO:0007669"/>
    <property type="project" value="UniProtKB-UniRule"/>
</dbReference>
<sequence length="175" mass="19562">MNRPLTFISVAAAGLVAYAVYFDYTRRSDPKFRKSLKKRAAKMEKEKEIATKIADTVKTKVIKEYLIKNLVANPPPSDVQQKESYFLEQISMGERLSPDPSSELEAAMCFYKALAVYPNPTDVLGVYKNSVPANVFEIIERMIKIQNPATVDKLTDALGTEAQADDIPKPQADLD</sequence>
<evidence type="ECO:0000256" key="9">
    <source>
        <dbReference type="ARBA" id="ARBA00023136"/>
    </source>
</evidence>
<keyword evidence="3" id="KW-0813">Transport</keyword>
<keyword evidence="9 10" id="KW-0472">Membrane</keyword>
<protein>
    <recommendedName>
        <fullName evidence="13">Protein import receptor MAS20</fullName>
    </recommendedName>
</protein>
<comment type="similarity">
    <text evidence="2 10">Belongs to the Tom20 family.</text>
</comment>
<evidence type="ECO:0000256" key="7">
    <source>
        <dbReference type="ARBA" id="ARBA00022989"/>
    </source>
</evidence>
<evidence type="ECO:0000313" key="12">
    <source>
        <dbReference type="Proteomes" id="UP000244406"/>
    </source>
</evidence>
<dbReference type="Gene3D" id="1.20.960.10">
    <property type="entry name" value="Mitochondrial outer membrane translocase complex, subunit Tom20 domain"/>
    <property type="match status" value="1"/>
</dbReference>
<dbReference type="GO" id="GO:0016031">
    <property type="term" value="P:tRNA import into mitochondrion"/>
    <property type="evidence" value="ECO:0007669"/>
    <property type="project" value="TreeGrafter"/>
</dbReference>
<dbReference type="RefSeq" id="XP_025335628.1">
    <property type="nucleotide sequence ID" value="XM_025481328.1"/>
</dbReference>
<keyword evidence="7" id="KW-1133">Transmembrane helix</keyword>
<keyword evidence="5 10" id="KW-1000">Mitochondrion outer membrane</keyword>
<name>A0A2V1A9T9_9ASCO</name>
<dbReference type="AlphaFoldDB" id="A0A2V1A9T9"/>
<dbReference type="GO" id="GO:0030943">
    <property type="term" value="F:mitochondrion targeting sequence binding"/>
    <property type="evidence" value="ECO:0007669"/>
    <property type="project" value="TreeGrafter"/>
</dbReference>